<feature type="region of interest" description="Disordered" evidence="1">
    <location>
        <begin position="277"/>
        <end position="300"/>
    </location>
</feature>
<dbReference type="EMBL" id="GL448115">
    <property type="protein sequence ID" value="EFN85310.1"/>
    <property type="molecule type" value="Genomic_DNA"/>
</dbReference>
<name>E2BG42_HARSA</name>
<keyword evidence="3" id="KW-1185">Reference proteome</keyword>
<feature type="compositionally biased region" description="Acidic residues" evidence="1">
    <location>
        <begin position="332"/>
        <end position="356"/>
    </location>
</feature>
<evidence type="ECO:0000256" key="1">
    <source>
        <dbReference type="SAM" id="MobiDB-lite"/>
    </source>
</evidence>
<dbReference type="AlphaFoldDB" id="E2BG42"/>
<evidence type="ECO:0000313" key="2">
    <source>
        <dbReference type="EMBL" id="EFN85310.1"/>
    </source>
</evidence>
<feature type="region of interest" description="Disordered" evidence="1">
    <location>
        <begin position="323"/>
        <end position="360"/>
    </location>
</feature>
<proteinExistence type="predicted"/>
<dbReference type="InParanoid" id="E2BG42"/>
<organism evidence="3">
    <name type="scientific">Harpegnathos saltator</name>
    <name type="common">Jerdon's jumping ant</name>
    <dbReference type="NCBI Taxonomy" id="610380"/>
    <lineage>
        <taxon>Eukaryota</taxon>
        <taxon>Metazoa</taxon>
        <taxon>Ecdysozoa</taxon>
        <taxon>Arthropoda</taxon>
        <taxon>Hexapoda</taxon>
        <taxon>Insecta</taxon>
        <taxon>Pterygota</taxon>
        <taxon>Neoptera</taxon>
        <taxon>Endopterygota</taxon>
        <taxon>Hymenoptera</taxon>
        <taxon>Apocrita</taxon>
        <taxon>Aculeata</taxon>
        <taxon>Formicoidea</taxon>
        <taxon>Formicidae</taxon>
        <taxon>Ponerinae</taxon>
        <taxon>Ponerini</taxon>
        <taxon>Harpegnathos</taxon>
    </lineage>
</organism>
<feature type="region of interest" description="Disordered" evidence="1">
    <location>
        <begin position="388"/>
        <end position="437"/>
    </location>
</feature>
<evidence type="ECO:0000313" key="3">
    <source>
        <dbReference type="Proteomes" id="UP000008237"/>
    </source>
</evidence>
<gene>
    <name evidence="2" type="ORF">EAI_15994</name>
</gene>
<reference evidence="2 3" key="1">
    <citation type="journal article" date="2010" name="Science">
        <title>Genomic comparison of the ants Camponotus floridanus and Harpegnathos saltator.</title>
        <authorList>
            <person name="Bonasio R."/>
            <person name="Zhang G."/>
            <person name="Ye C."/>
            <person name="Mutti N.S."/>
            <person name="Fang X."/>
            <person name="Qin N."/>
            <person name="Donahue G."/>
            <person name="Yang P."/>
            <person name="Li Q."/>
            <person name="Li C."/>
            <person name="Zhang P."/>
            <person name="Huang Z."/>
            <person name="Berger S.L."/>
            <person name="Reinberg D."/>
            <person name="Wang J."/>
            <person name="Liebig J."/>
        </authorList>
    </citation>
    <scope>NUCLEOTIDE SEQUENCE [LARGE SCALE GENOMIC DNA]</scope>
    <source>
        <strain evidence="2 3">R22 G/1</strain>
    </source>
</reference>
<protein>
    <submittedName>
        <fullName evidence="2">Uncharacterized protein</fullName>
    </submittedName>
</protein>
<accession>E2BG42</accession>
<sequence>MADLIWLMSLLERCSFLRYIRHWVGSFGSLSSKQAHLNDLRETKGSTSQKIAGYISYASSRPEEAVKRQIIKDTCRSIDSSEVPTNSILLAGAAAMSYRFNFVTCTENANTIRDVSREQSHLFSSVFTAESLLFDVGRRGRLGRMGYKRKERSKVRALLRLNPYVKFMRGQLVRARKLGNAGETVAAGGDGGGGGGGGGWWVDRATLCLTYPHLGQFQLLLLIGLVYCVVLEAEDILGASTLHFICYFIRASFNKVVTNELVGKELAEPPCARTPRKYRENWRPRNSGQSSRSNSTPSCRRREATFASFGLATKSKTYAPLEWKRKQGEAEEKVEEEQEEEEEEEEEEKEGEEEEEGGSRKVIGYYTILPTDMVGRLSYSYLGSQRVSRGPTVKSRSTVEEEESSCQTSKWHRDFIRPGEMPSDLSVSSRKNRDKKSHCVMVLLKGE</sequence>
<dbReference type="Proteomes" id="UP000008237">
    <property type="component" value="Unassembled WGS sequence"/>
</dbReference>
<feature type="compositionally biased region" description="Polar residues" evidence="1">
    <location>
        <begin position="284"/>
        <end position="298"/>
    </location>
</feature>